<proteinExistence type="inferred from homology"/>
<comment type="subcellular location">
    <subcellularLocation>
        <location evidence="1">Cytoplasm</location>
    </subcellularLocation>
</comment>
<comment type="caution">
    <text evidence="8">The sequence shown here is derived from an EMBL/GenBank/DDBJ whole genome shotgun (WGS) entry which is preliminary data.</text>
</comment>
<keyword evidence="5" id="KW-0808">Transferase</keyword>
<dbReference type="GO" id="GO:0006450">
    <property type="term" value="P:regulation of translational fidelity"/>
    <property type="evidence" value="ECO:0007669"/>
    <property type="project" value="TreeGrafter"/>
</dbReference>
<protein>
    <recommendedName>
        <fullName evidence="3">L-threonylcarbamoyladenylate synthase</fullName>
        <ecNumber evidence="3">2.7.7.87</ecNumber>
    </recommendedName>
</protein>
<accession>A0A0G1FBH4</accession>
<evidence type="ECO:0000313" key="9">
    <source>
        <dbReference type="Proteomes" id="UP000034751"/>
    </source>
</evidence>
<sequence>MKDLEKVLQNGGIAVIPTDTIYGVVGRADLPATVARIYKIKNRAPEKQCIILIGDWSETKKFGVDSSKFKIPETDEPTSFILDGIAFRRPQKPEFQDFLLQTGPLIAPSANPEGLSPAQNISEAQNYFGDAVDFYEDGGTLTGRASKIIKLGSDGAQILVRN</sequence>
<dbReference type="EMBL" id="LCGS01000006">
    <property type="protein sequence ID" value="KKT19716.1"/>
    <property type="molecule type" value="Genomic_DNA"/>
</dbReference>
<evidence type="ECO:0000256" key="1">
    <source>
        <dbReference type="ARBA" id="ARBA00004496"/>
    </source>
</evidence>
<comment type="catalytic activity">
    <reaction evidence="6">
        <text>L-threonine + hydrogencarbonate + ATP = L-threonylcarbamoyladenylate + diphosphate + H2O</text>
        <dbReference type="Rhea" id="RHEA:36407"/>
        <dbReference type="ChEBI" id="CHEBI:15377"/>
        <dbReference type="ChEBI" id="CHEBI:17544"/>
        <dbReference type="ChEBI" id="CHEBI:30616"/>
        <dbReference type="ChEBI" id="CHEBI:33019"/>
        <dbReference type="ChEBI" id="CHEBI:57926"/>
        <dbReference type="ChEBI" id="CHEBI:73682"/>
        <dbReference type="EC" id="2.7.7.87"/>
    </reaction>
</comment>
<dbReference type="PANTHER" id="PTHR17490:SF10">
    <property type="entry name" value="THREONYLCARBAMOYL-AMP SYNTHASE"/>
    <property type="match status" value="1"/>
</dbReference>
<dbReference type="InterPro" id="IPR006070">
    <property type="entry name" value="Sua5-like_dom"/>
</dbReference>
<dbReference type="InterPro" id="IPR017945">
    <property type="entry name" value="DHBP_synth_RibB-like_a/b_dom"/>
</dbReference>
<evidence type="ECO:0000313" key="8">
    <source>
        <dbReference type="EMBL" id="KKT19716.1"/>
    </source>
</evidence>
<evidence type="ECO:0000256" key="6">
    <source>
        <dbReference type="ARBA" id="ARBA00048366"/>
    </source>
</evidence>
<dbReference type="PANTHER" id="PTHR17490">
    <property type="entry name" value="SUA5"/>
    <property type="match status" value="1"/>
</dbReference>
<dbReference type="AlphaFoldDB" id="A0A0G1FBH4"/>
<dbReference type="SUPFAM" id="SSF55821">
    <property type="entry name" value="YrdC/RibB"/>
    <property type="match status" value="1"/>
</dbReference>
<evidence type="ECO:0000256" key="5">
    <source>
        <dbReference type="ARBA" id="ARBA00022679"/>
    </source>
</evidence>
<dbReference type="PROSITE" id="PS51163">
    <property type="entry name" value="YRDC"/>
    <property type="match status" value="1"/>
</dbReference>
<dbReference type="STRING" id="1618747.UW02_C0006G0022"/>
<dbReference type="Gene3D" id="3.90.870.10">
    <property type="entry name" value="DHBP synthase"/>
    <property type="match status" value="2"/>
</dbReference>
<dbReference type="EC" id="2.7.7.87" evidence="3"/>
<feature type="domain" description="YrdC-like" evidence="7">
    <location>
        <begin position="1"/>
        <end position="162"/>
    </location>
</feature>
<evidence type="ECO:0000259" key="7">
    <source>
        <dbReference type="PROSITE" id="PS51163"/>
    </source>
</evidence>
<dbReference type="GO" id="GO:0005737">
    <property type="term" value="C:cytoplasm"/>
    <property type="evidence" value="ECO:0007669"/>
    <property type="project" value="UniProtKB-SubCell"/>
</dbReference>
<name>A0A0G1FBH4_9BACT</name>
<dbReference type="Proteomes" id="UP000034751">
    <property type="component" value="Unassembled WGS sequence"/>
</dbReference>
<gene>
    <name evidence="8" type="ORF">UW02_C0006G0022</name>
</gene>
<evidence type="ECO:0000256" key="3">
    <source>
        <dbReference type="ARBA" id="ARBA00012584"/>
    </source>
</evidence>
<dbReference type="GO" id="GO:0061710">
    <property type="term" value="F:L-threonylcarbamoyladenylate synthase"/>
    <property type="evidence" value="ECO:0007669"/>
    <property type="project" value="UniProtKB-EC"/>
</dbReference>
<evidence type="ECO:0000256" key="4">
    <source>
        <dbReference type="ARBA" id="ARBA00022490"/>
    </source>
</evidence>
<dbReference type="GO" id="GO:0000049">
    <property type="term" value="F:tRNA binding"/>
    <property type="evidence" value="ECO:0007669"/>
    <property type="project" value="TreeGrafter"/>
</dbReference>
<keyword evidence="4" id="KW-0963">Cytoplasm</keyword>
<comment type="similarity">
    <text evidence="2">Belongs to the SUA5 family.</text>
</comment>
<evidence type="ECO:0000256" key="2">
    <source>
        <dbReference type="ARBA" id="ARBA00007663"/>
    </source>
</evidence>
<organism evidence="8 9">
    <name type="scientific">Candidatus Nomurabacteria bacterium GW2011_GWB1_43_7</name>
    <dbReference type="NCBI Taxonomy" id="1618747"/>
    <lineage>
        <taxon>Bacteria</taxon>
        <taxon>Candidatus Nomuraibacteriota</taxon>
    </lineage>
</organism>
<dbReference type="Pfam" id="PF01300">
    <property type="entry name" value="Sua5_yciO_yrdC"/>
    <property type="match status" value="1"/>
</dbReference>
<dbReference type="InterPro" id="IPR050156">
    <property type="entry name" value="TC-AMP_synthase_SUA5"/>
</dbReference>
<reference evidence="8 9" key="1">
    <citation type="journal article" date="2015" name="Nature">
        <title>rRNA introns, odd ribosomes, and small enigmatic genomes across a large radiation of phyla.</title>
        <authorList>
            <person name="Brown C.T."/>
            <person name="Hug L.A."/>
            <person name="Thomas B.C."/>
            <person name="Sharon I."/>
            <person name="Castelle C.J."/>
            <person name="Singh A."/>
            <person name="Wilkins M.J."/>
            <person name="Williams K.H."/>
            <person name="Banfield J.F."/>
        </authorList>
    </citation>
    <scope>NUCLEOTIDE SEQUENCE [LARGE SCALE GENOMIC DNA]</scope>
</reference>
<dbReference type="GO" id="GO:0003725">
    <property type="term" value="F:double-stranded RNA binding"/>
    <property type="evidence" value="ECO:0007669"/>
    <property type="project" value="InterPro"/>
</dbReference>